<dbReference type="Proteomes" id="UP001189429">
    <property type="component" value="Unassembled WGS sequence"/>
</dbReference>
<accession>A0ABN9U9Z1</accession>
<name>A0ABN9U9Z1_9DINO</name>
<protein>
    <recommendedName>
        <fullName evidence="3">Peroxisomal membrane protein PEX16</fullName>
    </recommendedName>
</protein>
<organism evidence="1 2">
    <name type="scientific">Prorocentrum cordatum</name>
    <dbReference type="NCBI Taxonomy" id="2364126"/>
    <lineage>
        <taxon>Eukaryota</taxon>
        <taxon>Sar</taxon>
        <taxon>Alveolata</taxon>
        <taxon>Dinophyceae</taxon>
        <taxon>Prorocentrales</taxon>
        <taxon>Prorocentraceae</taxon>
        <taxon>Prorocentrum</taxon>
    </lineage>
</organism>
<evidence type="ECO:0000313" key="1">
    <source>
        <dbReference type="EMBL" id="CAK0855933.1"/>
    </source>
</evidence>
<reference evidence="1" key="1">
    <citation type="submission" date="2023-10" db="EMBL/GenBank/DDBJ databases">
        <authorList>
            <person name="Chen Y."/>
            <person name="Shah S."/>
            <person name="Dougan E. K."/>
            <person name="Thang M."/>
            <person name="Chan C."/>
        </authorList>
    </citation>
    <scope>NUCLEOTIDE SEQUENCE [LARGE SCALE GENOMIC DNA]</scope>
</reference>
<dbReference type="EMBL" id="CAUYUJ010015587">
    <property type="protein sequence ID" value="CAK0855933.1"/>
    <property type="molecule type" value="Genomic_DNA"/>
</dbReference>
<evidence type="ECO:0000313" key="2">
    <source>
        <dbReference type="Proteomes" id="UP001189429"/>
    </source>
</evidence>
<keyword evidence="2" id="KW-1185">Reference proteome</keyword>
<feature type="non-terminal residue" evidence="1">
    <location>
        <position position="1"/>
    </location>
</feature>
<sequence>HSPSAPFCCRLPALVLHSPFGSGFFQAAPPTSGQRCLGMRKEGAGTTRDSLLIQRDSLLIQAPVVGWPPPAPTTSPVLKPAVAWPDEEDVSGRGDAVAGADAACVHQALESLMLDVEGVFCKHKELWRKPAAAPQGAGCSVRRADSKDVVRHPSCFPDQPTHHHRLPSTLSVPGRLPASPPGRGLPALALAGEAAPRGAAGATAQPDLVRFGSDCLDRASLGSARSSDVLAKMKKVKKARTTFLRQESTGWTHTLRPQRTLSFGLGLRARASQVVQRLPGGVSTHAADATAFISKMVRRPGYEFARVMVMVLDAVLVVSEMQYEGSRAQPPQGGYKILWCSPCFWTYPARCFSPTSS</sequence>
<proteinExistence type="predicted"/>
<evidence type="ECO:0008006" key="3">
    <source>
        <dbReference type="Google" id="ProtNLM"/>
    </source>
</evidence>
<comment type="caution">
    <text evidence="1">The sequence shown here is derived from an EMBL/GenBank/DDBJ whole genome shotgun (WGS) entry which is preliminary data.</text>
</comment>
<gene>
    <name evidence="1" type="ORF">PCOR1329_LOCUS46446</name>
</gene>